<sequence>MSYYRINTLIQDIFRRYIMSKETGKSRVLTSSEFKRVVKMQQTNKYAIRNICCLYISYFLGLRAKEIAS</sequence>
<evidence type="ECO:0000313" key="1">
    <source>
        <dbReference type="EMBL" id="SVE18797.1"/>
    </source>
</evidence>
<organism evidence="1">
    <name type="scientific">marine metagenome</name>
    <dbReference type="NCBI Taxonomy" id="408172"/>
    <lineage>
        <taxon>unclassified sequences</taxon>
        <taxon>metagenomes</taxon>
        <taxon>ecological metagenomes</taxon>
    </lineage>
</organism>
<dbReference type="AlphaFoldDB" id="A0A383BF91"/>
<dbReference type="EMBL" id="UINC01200078">
    <property type="protein sequence ID" value="SVE18797.1"/>
    <property type="molecule type" value="Genomic_DNA"/>
</dbReference>
<gene>
    <name evidence="1" type="ORF">METZ01_LOCUS471651</name>
</gene>
<protein>
    <recommendedName>
        <fullName evidence="2">Tyr recombinase domain-containing protein</fullName>
    </recommendedName>
</protein>
<name>A0A383BF91_9ZZZZ</name>
<feature type="non-terminal residue" evidence="1">
    <location>
        <position position="69"/>
    </location>
</feature>
<accession>A0A383BF91</accession>
<proteinExistence type="predicted"/>
<evidence type="ECO:0008006" key="2">
    <source>
        <dbReference type="Google" id="ProtNLM"/>
    </source>
</evidence>
<reference evidence="1" key="1">
    <citation type="submission" date="2018-05" db="EMBL/GenBank/DDBJ databases">
        <authorList>
            <person name="Lanie J.A."/>
            <person name="Ng W.-L."/>
            <person name="Kazmierczak K.M."/>
            <person name="Andrzejewski T.M."/>
            <person name="Davidsen T.M."/>
            <person name="Wayne K.J."/>
            <person name="Tettelin H."/>
            <person name="Glass J.I."/>
            <person name="Rusch D."/>
            <person name="Podicherti R."/>
            <person name="Tsui H.-C.T."/>
            <person name="Winkler M.E."/>
        </authorList>
    </citation>
    <scope>NUCLEOTIDE SEQUENCE</scope>
</reference>